<dbReference type="CDD" id="cd00293">
    <property type="entry name" value="USP-like"/>
    <property type="match status" value="1"/>
</dbReference>
<proteinExistence type="inferred from homology"/>
<feature type="domain" description="UspA" evidence="2">
    <location>
        <begin position="54"/>
        <end position="154"/>
    </location>
</feature>
<comment type="similarity">
    <text evidence="1">Belongs to the universal stress protein A family.</text>
</comment>
<protein>
    <submittedName>
        <fullName evidence="3">UspA domain-containing protein</fullName>
    </submittedName>
</protein>
<dbReference type="PANTHER" id="PTHR46268:SF15">
    <property type="entry name" value="UNIVERSAL STRESS PROTEIN HP_0031"/>
    <property type="match status" value="1"/>
</dbReference>
<dbReference type="eggNOG" id="arCOG02053">
    <property type="taxonomic scope" value="Archaea"/>
</dbReference>
<evidence type="ECO:0000313" key="3">
    <source>
        <dbReference type="EMBL" id="ELY61917.1"/>
    </source>
</evidence>
<dbReference type="SUPFAM" id="SSF52402">
    <property type="entry name" value="Adenine nucleotide alpha hydrolases-like"/>
    <property type="match status" value="1"/>
</dbReference>
<comment type="caution">
    <text evidence="3">The sequence shown here is derived from an EMBL/GenBank/DDBJ whole genome shotgun (WGS) entry which is preliminary data.</text>
</comment>
<dbReference type="Gene3D" id="3.40.50.620">
    <property type="entry name" value="HUPs"/>
    <property type="match status" value="1"/>
</dbReference>
<organism evidence="3 4">
    <name type="scientific">Natronolimnohabitans innermongolicus JCM 12255</name>
    <dbReference type="NCBI Taxonomy" id="1227499"/>
    <lineage>
        <taxon>Archaea</taxon>
        <taxon>Methanobacteriati</taxon>
        <taxon>Methanobacteriota</taxon>
        <taxon>Stenosarchaea group</taxon>
        <taxon>Halobacteria</taxon>
        <taxon>Halobacteriales</taxon>
        <taxon>Natrialbaceae</taxon>
        <taxon>Natronolimnohabitans</taxon>
    </lineage>
</organism>
<dbReference type="InterPro" id="IPR006016">
    <property type="entry name" value="UspA"/>
</dbReference>
<name>L9XK08_9EURY</name>
<reference evidence="3 4" key="1">
    <citation type="journal article" date="2014" name="PLoS Genet.">
        <title>Phylogenetically driven sequencing of extremely halophilic archaea reveals strategies for static and dynamic osmo-response.</title>
        <authorList>
            <person name="Becker E.A."/>
            <person name="Seitzer P.M."/>
            <person name="Tritt A."/>
            <person name="Larsen D."/>
            <person name="Krusor M."/>
            <person name="Yao A.I."/>
            <person name="Wu D."/>
            <person name="Madern D."/>
            <person name="Eisen J.A."/>
            <person name="Darling A.E."/>
            <person name="Facciotti M.T."/>
        </authorList>
    </citation>
    <scope>NUCLEOTIDE SEQUENCE [LARGE SCALE GENOMIC DNA]</scope>
    <source>
        <strain evidence="3 4">JCM 12255</strain>
    </source>
</reference>
<evidence type="ECO:0000313" key="4">
    <source>
        <dbReference type="Proteomes" id="UP000011602"/>
    </source>
</evidence>
<dbReference type="AlphaFoldDB" id="L9XK08"/>
<dbReference type="EMBL" id="AOHZ01000009">
    <property type="protein sequence ID" value="ELY61917.1"/>
    <property type="molecule type" value="Genomic_DNA"/>
</dbReference>
<dbReference type="Pfam" id="PF00582">
    <property type="entry name" value="Usp"/>
    <property type="match status" value="1"/>
</dbReference>
<accession>L9XK08</accession>
<dbReference type="OrthoDB" id="204993at2157"/>
<sequence length="156" mass="17271">MGRHVLVAIGRTDASESALEYAFEEYPEARISVVHVTVSSGPFRLFGGRDPCDYVIPEAIGESADLLPAPDRFTQAQRQRAERVLARAYEFAQRYDREVDLVVRSGGAAREIVDYADEHGVDRIVVADHPSTAFRPLFRSVPESVAHNTTTPVTTL</sequence>
<dbReference type="Proteomes" id="UP000011602">
    <property type="component" value="Unassembled WGS sequence"/>
</dbReference>
<evidence type="ECO:0000256" key="1">
    <source>
        <dbReference type="ARBA" id="ARBA00008791"/>
    </source>
</evidence>
<dbReference type="PANTHER" id="PTHR46268">
    <property type="entry name" value="STRESS RESPONSE PROTEIN NHAX"/>
    <property type="match status" value="1"/>
</dbReference>
<keyword evidence="4" id="KW-1185">Reference proteome</keyword>
<dbReference type="InterPro" id="IPR014729">
    <property type="entry name" value="Rossmann-like_a/b/a_fold"/>
</dbReference>
<dbReference type="RefSeq" id="WP_007257617.1">
    <property type="nucleotide sequence ID" value="NZ_AOHZ01000009.1"/>
</dbReference>
<evidence type="ECO:0000259" key="2">
    <source>
        <dbReference type="Pfam" id="PF00582"/>
    </source>
</evidence>
<gene>
    <name evidence="3" type="ORF">C493_01515</name>
</gene>